<dbReference type="GO" id="GO:0000166">
    <property type="term" value="F:nucleotide binding"/>
    <property type="evidence" value="ECO:0007669"/>
    <property type="project" value="UniProtKB-KW"/>
</dbReference>
<evidence type="ECO:0000313" key="8">
    <source>
        <dbReference type="EMBL" id="ALS36904.1"/>
    </source>
</evidence>
<feature type="binding site" evidence="4">
    <location>
        <position position="259"/>
    </location>
    <ligand>
        <name>NAD(+)</name>
        <dbReference type="ChEBI" id="CHEBI:57540"/>
    </ligand>
</feature>
<dbReference type="PANTHER" id="PTHR43014:SF5">
    <property type="entry name" value="GLUTATHIONE REDUCTASE (NADPH)"/>
    <property type="match status" value="1"/>
</dbReference>
<dbReference type="STRING" id="118060.ATZ35_06955"/>
<dbReference type="PRINTS" id="PR00368">
    <property type="entry name" value="FADPNR"/>
</dbReference>
<feature type="binding site" evidence="4">
    <location>
        <position position="51"/>
    </location>
    <ligand>
        <name>FAD</name>
        <dbReference type="ChEBI" id="CHEBI:57692"/>
    </ligand>
</feature>
<evidence type="ECO:0000256" key="3">
    <source>
        <dbReference type="ARBA" id="ARBA00022827"/>
    </source>
</evidence>
<comment type="cofactor">
    <cofactor evidence="4">
        <name>FAD</name>
        <dbReference type="ChEBI" id="CHEBI:57692"/>
    </cofactor>
    <text evidence="4">Binds 1 FAD per subunit.</text>
</comment>
<keyword evidence="5" id="KW-0472">Membrane</keyword>
<dbReference type="PANTHER" id="PTHR43014">
    <property type="entry name" value="MERCURIC REDUCTASE"/>
    <property type="match status" value="1"/>
</dbReference>
<dbReference type="Proteomes" id="UP000067523">
    <property type="component" value="Chromosome"/>
</dbReference>
<dbReference type="InterPro" id="IPR016156">
    <property type="entry name" value="FAD/NAD-linked_Rdtase_dimer_sf"/>
</dbReference>
<evidence type="ECO:0000256" key="1">
    <source>
        <dbReference type="ARBA" id="ARBA00007532"/>
    </source>
</evidence>
<dbReference type="SUPFAM" id="SSF55424">
    <property type="entry name" value="FAD/NAD-linked reductases, dimerisation (C-terminal) domain"/>
    <property type="match status" value="1"/>
</dbReference>
<keyword evidence="2" id="KW-0285">Flavoprotein</keyword>
<keyword evidence="4" id="KW-0520">NAD</keyword>
<keyword evidence="5" id="KW-1133">Transmembrane helix</keyword>
<evidence type="ECO:0008006" key="10">
    <source>
        <dbReference type="Google" id="ProtNLM"/>
    </source>
</evidence>
<feature type="domain" description="FAD/NAD(P)-binding" evidence="7">
    <location>
        <begin position="5"/>
        <end position="316"/>
    </location>
</feature>
<name>A0A0U2X9V8_9ENTE</name>
<keyword evidence="3 4" id="KW-0274">FAD</keyword>
<dbReference type="GO" id="GO:0016491">
    <property type="term" value="F:oxidoreductase activity"/>
    <property type="evidence" value="ECO:0007669"/>
    <property type="project" value="InterPro"/>
</dbReference>
<dbReference type="Gene3D" id="3.50.50.60">
    <property type="entry name" value="FAD/NAD(P)-binding domain"/>
    <property type="match status" value="2"/>
</dbReference>
<keyword evidence="5" id="KW-0812">Transmembrane</keyword>
<evidence type="ECO:0000259" key="6">
    <source>
        <dbReference type="Pfam" id="PF02852"/>
    </source>
</evidence>
<accession>A0A0U2X9V8</accession>
<dbReference type="InterPro" id="IPR036188">
    <property type="entry name" value="FAD/NAD-bd_sf"/>
</dbReference>
<evidence type="ECO:0000256" key="2">
    <source>
        <dbReference type="ARBA" id="ARBA00022630"/>
    </source>
</evidence>
<dbReference type="SUPFAM" id="SSF51905">
    <property type="entry name" value="FAD/NAD(P)-binding domain"/>
    <property type="match status" value="1"/>
</dbReference>
<feature type="binding site" evidence="4">
    <location>
        <position position="299"/>
    </location>
    <ligand>
        <name>FAD</name>
        <dbReference type="ChEBI" id="CHEBI:57692"/>
    </ligand>
</feature>
<dbReference type="KEGG" id="erx:ATZ35_06955"/>
<organism evidence="8 9">
    <name type="scientific">Enterococcus rotai</name>
    <dbReference type="NCBI Taxonomy" id="118060"/>
    <lineage>
        <taxon>Bacteria</taxon>
        <taxon>Bacillati</taxon>
        <taxon>Bacillota</taxon>
        <taxon>Bacilli</taxon>
        <taxon>Lactobacillales</taxon>
        <taxon>Enterococcaceae</taxon>
        <taxon>Enterococcus</taxon>
    </lineage>
</organism>
<dbReference type="InterPro" id="IPR004099">
    <property type="entry name" value="Pyr_nucl-diS_OxRdtase_dimer"/>
</dbReference>
<dbReference type="InterPro" id="IPR001100">
    <property type="entry name" value="Pyr_nuc-diS_OxRdtase"/>
</dbReference>
<dbReference type="InterPro" id="IPR023753">
    <property type="entry name" value="FAD/NAD-binding_dom"/>
</dbReference>
<evidence type="ECO:0000256" key="4">
    <source>
        <dbReference type="PIRSR" id="PIRSR000350-3"/>
    </source>
</evidence>
<protein>
    <recommendedName>
        <fullName evidence="10">Pyridine nucleotide-disulfide oxidoreductase</fullName>
    </recommendedName>
</protein>
<dbReference type="Pfam" id="PF02852">
    <property type="entry name" value="Pyr_redox_dim"/>
    <property type="match status" value="1"/>
</dbReference>
<reference evidence="9" key="1">
    <citation type="submission" date="2015-12" db="EMBL/GenBank/DDBJ databases">
        <authorList>
            <person name="Lauer A."/>
            <person name="Humrighouse B."/>
            <person name="Loparev V."/>
            <person name="Shewmaker P.L."/>
            <person name="Whitney A.M."/>
            <person name="McLaughlin R.W."/>
        </authorList>
    </citation>
    <scope>NUCLEOTIDE SEQUENCE [LARGE SCALE GENOMIC DNA]</scope>
    <source>
        <strain evidence="9">LMG 26678</strain>
    </source>
</reference>
<dbReference type="PIRSF" id="PIRSF000350">
    <property type="entry name" value="Mercury_reductase_MerA"/>
    <property type="match status" value="1"/>
</dbReference>
<dbReference type="PRINTS" id="PR00411">
    <property type="entry name" value="PNDRDTASEI"/>
</dbReference>
<comment type="similarity">
    <text evidence="1">Belongs to the class-I pyridine nucleotide-disulfide oxidoreductase family.</text>
</comment>
<keyword evidence="4" id="KW-0547">Nucleotide-binding</keyword>
<feature type="transmembrane region" description="Helical" evidence="5">
    <location>
        <begin position="168"/>
        <end position="187"/>
    </location>
</feature>
<feature type="domain" description="Pyridine nucleotide-disulphide oxidoreductase dimerisation" evidence="6">
    <location>
        <begin position="340"/>
        <end position="441"/>
    </location>
</feature>
<evidence type="ECO:0000313" key="9">
    <source>
        <dbReference type="Proteomes" id="UP000067523"/>
    </source>
</evidence>
<evidence type="ECO:0000256" key="5">
    <source>
        <dbReference type="SAM" id="Phobius"/>
    </source>
</evidence>
<keyword evidence="9" id="KW-1185">Reference proteome</keyword>
<dbReference type="Pfam" id="PF07992">
    <property type="entry name" value="Pyr_redox_2"/>
    <property type="match status" value="1"/>
</dbReference>
<dbReference type="AlphaFoldDB" id="A0A0U2X9V8"/>
<dbReference type="RefSeq" id="WP_208930119.1">
    <property type="nucleotide sequence ID" value="NZ_CP013655.1"/>
</dbReference>
<evidence type="ECO:0000259" key="7">
    <source>
        <dbReference type="Pfam" id="PF07992"/>
    </source>
</evidence>
<sequence>MTKSYDVIVIGSGLSGLTIAYGLNKKGVSVAIVEANKFGGAVANYGSTRKKELVAFAELKLTAQQLAKTGAVNELTPNWQSAMAYIDSLENTESLEHETALRKAGIDTIYGEAIFVDEHHIEVAGSQYEGEKFVIATGAKSRTLQIEGSDYLKDSTDFLTQKELPKKVIFIGAGIIAFAFITIAEAFDTEVTVIQHDERALAAFDQELVYKLIELNKRRGINYHFDEQLIAVKKNRDNYSAITAKGIEYQADAIYCVAGRIPNISDLGIERIGIESDQHGIVVDEYLTTNISTIYACGDCSNTSVPKLATYAVWEADYLVEHLTGDGLKNIDYPLSVMSTFSQPKLAQVGISISHAKEHQDLYSVETIDMTDWLEYKKNNDAIALVKVIYQKSDNRIVGATSLSNQADLFINYFTMALHAGWTKSELKKIIFAYPSLANDVLRAYH</sequence>
<gene>
    <name evidence="8" type="ORF">ATZ35_06955</name>
</gene>
<dbReference type="EMBL" id="CP013655">
    <property type="protein sequence ID" value="ALS36904.1"/>
    <property type="molecule type" value="Genomic_DNA"/>
</dbReference>
<dbReference type="Gene3D" id="3.30.390.30">
    <property type="match status" value="1"/>
</dbReference>
<proteinExistence type="inferred from homology"/>